<dbReference type="Proteomes" id="UP001145114">
    <property type="component" value="Unassembled WGS sequence"/>
</dbReference>
<dbReference type="EMBL" id="JAMZIH010000117">
    <property type="protein sequence ID" value="KAJ1679918.1"/>
    <property type="molecule type" value="Genomic_DNA"/>
</dbReference>
<keyword evidence="1" id="KW-0378">Hydrolase</keyword>
<organism evidence="1 2">
    <name type="scientific">Spiromyces aspiralis</name>
    <dbReference type="NCBI Taxonomy" id="68401"/>
    <lineage>
        <taxon>Eukaryota</taxon>
        <taxon>Fungi</taxon>
        <taxon>Fungi incertae sedis</taxon>
        <taxon>Zoopagomycota</taxon>
        <taxon>Kickxellomycotina</taxon>
        <taxon>Kickxellomycetes</taxon>
        <taxon>Kickxellales</taxon>
        <taxon>Kickxellaceae</taxon>
        <taxon>Spiromyces</taxon>
    </lineage>
</organism>
<name>A0ACC1HTN1_9FUNG</name>
<proteinExistence type="predicted"/>
<protein>
    <submittedName>
        <fullName evidence="1">Poly(A)-specific ribonuclease</fullName>
        <ecNumber evidence="1">3.1.13.4</ecNumber>
    </submittedName>
</protein>
<accession>A0ACC1HTN1</accession>
<reference evidence="1" key="1">
    <citation type="submission" date="2022-06" db="EMBL/GenBank/DDBJ databases">
        <title>Phylogenomic reconstructions and comparative analyses of Kickxellomycotina fungi.</title>
        <authorList>
            <person name="Reynolds N.K."/>
            <person name="Stajich J.E."/>
            <person name="Barry K."/>
            <person name="Grigoriev I.V."/>
            <person name="Crous P."/>
            <person name="Smith M.E."/>
        </authorList>
    </citation>
    <scope>NUCLEOTIDE SEQUENCE</scope>
    <source>
        <strain evidence="1">RSA 2271</strain>
    </source>
</reference>
<gene>
    <name evidence="1" type="primary">PAN2</name>
    <name evidence="1" type="ORF">EV182_001059</name>
</gene>
<sequence>MYYGLHDPDNVFEVLSPQHQGQQGPPPGGDDSDQQDAAIDSDEQWQPYIECADVLTGHHTAWPVTKVLIDPKFELVWCGRVSGQVTSYKLGERGTSLQKYSSFRISNTAPVIDILSHNDGILCLAEDSLQFRMRGGAPLIVSNADKRSRLCAIGVSSSYRSNQAVVGLAHSQSLVVELGRGTVCSRFELERDPKTIKFAPNSELMYTMTVMGILSVRDPRIGFQQLNWIKAFDVTALSMDIVGNYLAVCGCSEWGTPVRPDRAIKIYDLRRMDANPLVVKCVDGPGFLKADPLTSSQMFVGYYDGHIELRDCPPTTTDQAGTGDGGVQDFTIAVVNLPNRLSAVTCMDVSPSGDVAMFGDNHGILHIWSATDSPTLNLNPIDPLLPHIKGTVGGSGSEAALLVDDPHMSFSDCPLINYDRPELLLSHPRVDDVFDVAKPLPQIDPALLASMQVSDFVGYVKNPRQRLRNQATFPPGWRKKWLSEAPDKEDSFNQTEEGPVVPLLHSEQRRRQIQGRYWSGYHQSHPSNVSGANSSSAPNTRPTSATARTRSQSGLVPPHLQKVTIQYSKFGIEDFDFGFYNQTRYGGLESHLPNSYCNALLQTLFFAEGYRELAMAHALTSCRSKDCVLCELGFLFCMLKDSKGRNCHAGNLLKVVAQRPEAHALGIIEPKIASTKTPYGTLVQTANRFFLERTAKELRDQQDLVERLFGFMITTATPCPCGAVKEMSVHRYAVELEDSEGSAGLASLLSGGVASVNRITKQVRSFCDQLKSSLQNSTVTRAWCSSCRKYQMITTSKRLAALPLAHFAVNCPIRQPAHSTAATTSNAASMKSGSRLSFNLSDTGGDGRSAVSPMAFNDHSFGSTSVKNELRMRHWLLPSIRIGIDDKGEVHVSPHNDNSSGSGETGGKSERQGEVRDKGRDDDRTQYGVEEGEIYDLHAVIVEIRVSPTLPARLVAYIRMPPRDGGENTSWYVFNDFLVQKIDQSEVFDFSPPWKRPAVIYFTRRGSPVIPAAIDATRETGERIDVNAVFNAPPVNKPKHLRPTDKVVPLSEEELRQLKPGYRCAIDAEFVKLASAEAEIHSDKSALPYQTEKIPILARLSVIRGMPGPLYGVPFIDDYIATRDPILDYVSDISGIHKGDLDPTTSSYELHQFKDTYRKLRHLISSGCTLIGHGLGNDFRTINIIAPPAQVLDTVKLYSSPTHSRLISLRFLTWSILHRNIQDGQHSSVEDAKATLELYDKYQSLADCGMLEDVLDDVYDKGHIFNWRPPSDDIGPAAAAPTPPVAPSST</sequence>
<comment type="caution">
    <text evidence="1">The sequence shown here is derived from an EMBL/GenBank/DDBJ whole genome shotgun (WGS) entry which is preliminary data.</text>
</comment>
<dbReference type="EC" id="3.1.13.4" evidence="1"/>
<evidence type="ECO:0000313" key="2">
    <source>
        <dbReference type="Proteomes" id="UP001145114"/>
    </source>
</evidence>
<evidence type="ECO:0000313" key="1">
    <source>
        <dbReference type="EMBL" id="KAJ1679918.1"/>
    </source>
</evidence>
<keyword evidence="2" id="KW-1185">Reference proteome</keyword>